<evidence type="ECO:0000313" key="2">
    <source>
        <dbReference type="Proteomes" id="UP000886501"/>
    </source>
</evidence>
<feature type="non-terminal residue" evidence="1">
    <location>
        <position position="1"/>
    </location>
</feature>
<feature type="non-terminal residue" evidence="1">
    <location>
        <position position="91"/>
    </location>
</feature>
<organism evidence="1 2">
    <name type="scientific">Thelephora ganbajun</name>
    <name type="common">Ganba fungus</name>
    <dbReference type="NCBI Taxonomy" id="370292"/>
    <lineage>
        <taxon>Eukaryota</taxon>
        <taxon>Fungi</taxon>
        <taxon>Dikarya</taxon>
        <taxon>Basidiomycota</taxon>
        <taxon>Agaricomycotina</taxon>
        <taxon>Agaricomycetes</taxon>
        <taxon>Thelephorales</taxon>
        <taxon>Thelephoraceae</taxon>
        <taxon>Thelephora</taxon>
    </lineage>
</organism>
<comment type="caution">
    <text evidence="1">The sequence shown here is derived from an EMBL/GenBank/DDBJ whole genome shotgun (WGS) entry which is preliminary data.</text>
</comment>
<sequence>SLSPECTPLKHAYDSCFNAWFAGYLEPTLTPDQQREKDRDPQEYQKQKAKEYLEKCGKVWESYKECVQVTIKDKGLNEVLDQAREENPLRE</sequence>
<evidence type="ECO:0000313" key="1">
    <source>
        <dbReference type="EMBL" id="KAF9652437.1"/>
    </source>
</evidence>
<dbReference type="EMBL" id="MU117969">
    <property type="protein sequence ID" value="KAF9652437.1"/>
    <property type="molecule type" value="Genomic_DNA"/>
</dbReference>
<gene>
    <name evidence="1" type="ORF">BDM02DRAFT_3068068</name>
</gene>
<protein>
    <submittedName>
        <fullName evidence="1">Uncharacterized protein</fullName>
    </submittedName>
</protein>
<reference evidence="1" key="1">
    <citation type="submission" date="2019-10" db="EMBL/GenBank/DDBJ databases">
        <authorList>
            <consortium name="DOE Joint Genome Institute"/>
            <person name="Kuo A."/>
            <person name="Miyauchi S."/>
            <person name="Kiss E."/>
            <person name="Drula E."/>
            <person name="Kohler A."/>
            <person name="Sanchez-Garcia M."/>
            <person name="Andreopoulos B."/>
            <person name="Barry K.W."/>
            <person name="Bonito G."/>
            <person name="Buee M."/>
            <person name="Carver A."/>
            <person name="Chen C."/>
            <person name="Cichocki N."/>
            <person name="Clum A."/>
            <person name="Culley D."/>
            <person name="Crous P.W."/>
            <person name="Fauchery L."/>
            <person name="Girlanda M."/>
            <person name="Hayes R."/>
            <person name="Keri Z."/>
            <person name="Labutti K."/>
            <person name="Lipzen A."/>
            <person name="Lombard V."/>
            <person name="Magnuson J."/>
            <person name="Maillard F."/>
            <person name="Morin E."/>
            <person name="Murat C."/>
            <person name="Nolan M."/>
            <person name="Ohm R."/>
            <person name="Pangilinan J."/>
            <person name="Pereira M."/>
            <person name="Perotto S."/>
            <person name="Peter M."/>
            <person name="Riley R."/>
            <person name="Sitrit Y."/>
            <person name="Stielow B."/>
            <person name="Szollosi G."/>
            <person name="Zifcakova L."/>
            <person name="Stursova M."/>
            <person name="Spatafora J.W."/>
            <person name="Tedersoo L."/>
            <person name="Vaario L.-M."/>
            <person name="Yamada A."/>
            <person name="Yan M."/>
            <person name="Wang P."/>
            <person name="Xu J."/>
            <person name="Bruns T."/>
            <person name="Baldrian P."/>
            <person name="Vilgalys R."/>
            <person name="Henrissat B."/>
            <person name="Grigoriev I.V."/>
            <person name="Hibbett D."/>
            <person name="Nagy L.G."/>
            <person name="Martin F.M."/>
        </authorList>
    </citation>
    <scope>NUCLEOTIDE SEQUENCE</scope>
    <source>
        <strain evidence="1">P2</strain>
    </source>
</reference>
<reference evidence="1" key="2">
    <citation type="journal article" date="2020" name="Nat. Commun.">
        <title>Large-scale genome sequencing of mycorrhizal fungi provides insights into the early evolution of symbiotic traits.</title>
        <authorList>
            <person name="Miyauchi S."/>
            <person name="Kiss E."/>
            <person name="Kuo A."/>
            <person name="Drula E."/>
            <person name="Kohler A."/>
            <person name="Sanchez-Garcia M."/>
            <person name="Morin E."/>
            <person name="Andreopoulos B."/>
            <person name="Barry K.W."/>
            <person name="Bonito G."/>
            <person name="Buee M."/>
            <person name="Carver A."/>
            <person name="Chen C."/>
            <person name="Cichocki N."/>
            <person name="Clum A."/>
            <person name="Culley D."/>
            <person name="Crous P.W."/>
            <person name="Fauchery L."/>
            <person name="Girlanda M."/>
            <person name="Hayes R.D."/>
            <person name="Keri Z."/>
            <person name="LaButti K."/>
            <person name="Lipzen A."/>
            <person name="Lombard V."/>
            <person name="Magnuson J."/>
            <person name="Maillard F."/>
            <person name="Murat C."/>
            <person name="Nolan M."/>
            <person name="Ohm R.A."/>
            <person name="Pangilinan J."/>
            <person name="Pereira M.F."/>
            <person name="Perotto S."/>
            <person name="Peter M."/>
            <person name="Pfister S."/>
            <person name="Riley R."/>
            <person name="Sitrit Y."/>
            <person name="Stielow J.B."/>
            <person name="Szollosi G."/>
            <person name="Zifcakova L."/>
            <person name="Stursova M."/>
            <person name="Spatafora J.W."/>
            <person name="Tedersoo L."/>
            <person name="Vaario L.M."/>
            <person name="Yamada A."/>
            <person name="Yan M."/>
            <person name="Wang P."/>
            <person name="Xu J."/>
            <person name="Bruns T."/>
            <person name="Baldrian P."/>
            <person name="Vilgalys R."/>
            <person name="Dunand C."/>
            <person name="Henrissat B."/>
            <person name="Grigoriev I.V."/>
            <person name="Hibbett D."/>
            <person name="Nagy L.G."/>
            <person name="Martin F.M."/>
        </authorList>
    </citation>
    <scope>NUCLEOTIDE SEQUENCE</scope>
    <source>
        <strain evidence="1">P2</strain>
    </source>
</reference>
<accession>A0ACB6ZS51</accession>
<dbReference type="Proteomes" id="UP000886501">
    <property type="component" value="Unassembled WGS sequence"/>
</dbReference>
<proteinExistence type="predicted"/>
<keyword evidence="2" id="KW-1185">Reference proteome</keyword>
<name>A0ACB6ZS51_THEGA</name>